<reference evidence="8" key="2">
    <citation type="journal article" date="2019" name="IMA Fungus">
        <title>Genome sequencing and comparison of five Tilletia species to identify candidate genes for the detection of regulated species infecting wheat.</title>
        <authorList>
            <person name="Nguyen H.D.T."/>
            <person name="Sultana T."/>
            <person name="Kesanakurti P."/>
            <person name="Hambleton S."/>
        </authorList>
    </citation>
    <scope>NUCLEOTIDE SEQUENCE</scope>
    <source>
        <strain evidence="8">DAOMC 236416</strain>
    </source>
</reference>
<dbReference type="GO" id="GO:0005743">
    <property type="term" value="C:mitochondrial inner membrane"/>
    <property type="evidence" value="ECO:0007669"/>
    <property type="project" value="UniProtKB-SubCell"/>
</dbReference>
<gene>
    <name evidence="8" type="ORF">A4X13_0g6417</name>
</gene>
<comment type="caution">
    <text evidence="8">The sequence shown here is derived from an EMBL/GenBank/DDBJ whole genome shotgun (WGS) entry which is preliminary data.</text>
</comment>
<organism evidence="8 9">
    <name type="scientific">Tilletia indica</name>
    <dbReference type="NCBI Taxonomy" id="43049"/>
    <lineage>
        <taxon>Eukaryota</taxon>
        <taxon>Fungi</taxon>
        <taxon>Dikarya</taxon>
        <taxon>Basidiomycota</taxon>
        <taxon>Ustilaginomycotina</taxon>
        <taxon>Exobasidiomycetes</taxon>
        <taxon>Tilletiales</taxon>
        <taxon>Tilletiaceae</taxon>
        <taxon>Tilletia</taxon>
    </lineage>
</organism>
<evidence type="ECO:0008006" key="10">
    <source>
        <dbReference type="Google" id="ProtNLM"/>
    </source>
</evidence>
<evidence type="ECO:0000256" key="1">
    <source>
        <dbReference type="ARBA" id="ARBA00004443"/>
    </source>
</evidence>
<evidence type="ECO:0000256" key="4">
    <source>
        <dbReference type="ARBA" id="ARBA00022792"/>
    </source>
</evidence>
<dbReference type="PANTHER" id="PTHR13094:SF1">
    <property type="entry name" value="NADH DEHYDROGENASE [UBIQUINONE] 1 BETA SUBCOMPLEX SUBUNIT 10"/>
    <property type="match status" value="1"/>
</dbReference>
<evidence type="ECO:0000256" key="7">
    <source>
        <dbReference type="ARBA" id="ARBA00023136"/>
    </source>
</evidence>
<dbReference type="PANTHER" id="PTHR13094">
    <property type="entry name" value="NADH-UBIQUINONE OXIDOREDUCTASE PDSW SUBUNIT"/>
    <property type="match status" value="1"/>
</dbReference>
<name>A0A177TM78_9BASI</name>
<keyword evidence="7" id="KW-0472">Membrane</keyword>
<dbReference type="InterPro" id="IPR039993">
    <property type="entry name" value="NDUFB10"/>
</dbReference>
<evidence type="ECO:0000256" key="2">
    <source>
        <dbReference type="ARBA" id="ARBA00022448"/>
    </source>
</evidence>
<dbReference type="Proteomes" id="UP000077521">
    <property type="component" value="Unassembled WGS sequence"/>
</dbReference>
<accession>A0A177TM78</accession>
<keyword evidence="2" id="KW-0813">Transport</keyword>
<keyword evidence="6" id="KW-0496">Mitochondrion</keyword>
<evidence type="ECO:0000256" key="3">
    <source>
        <dbReference type="ARBA" id="ARBA00022660"/>
    </source>
</evidence>
<evidence type="ECO:0000256" key="6">
    <source>
        <dbReference type="ARBA" id="ARBA00023128"/>
    </source>
</evidence>
<dbReference type="AlphaFoldDB" id="A0A177TM78"/>
<comment type="subcellular location">
    <subcellularLocation>
        <location evidence="1">Mitochondrion inner membrane</location>
        <topology evidence="1">Peripheral membrane protein</topology>
        <orientation evidence="1">Matrix side</orientation>
    </subcellularLocation>
</comment>
<reference evidence="8" key="1">
    <citation type="submission" date="2016-04" db="EMBL/GenBank/DDBJ databases">
        <authorList>
            <person name="Nguyen H.D."/>
            <person name="Samba Siva P."/>
            <person name="Cullis J."/>
            <person name="Levesque C.A."/>
            <person name="Hambleton S."/>
        </authorList>
    </citation>
    <scope>NUCLEOTIDE SEQUENCE</scope>
    <source>
        <strain evidence="8">DAOMC 236416</strain>
    </source>
</reference>
<keyword evidence="5" id="KW-0249">Electron transport</keyword>
<dbReference type="EMBL" id="LWDF02000609">
    <property type="protein sequence ID" value="KAE8244635.1"/>
    <property type="molecule type" value="Genomic_DNA"/>
</dbReference>
<evidence type="ECO:0000256" key="5">
    <source>
        <dbReference type="ARBA" id="ARBA00022982"/>
    </source>
</evidence>
<keyword evidence="3" id="KW-0679">Respiratory chain</keyword>
<sequence length="87" mass="10140">MSSSAMSPNPLDLSPDQLRAKIESREEKIREDWIRTMQARIVREELQKCYKAEGVNHYQVCHDLAETYSKLLKDAKVQGYRIIDGEK</sequence>
<keyword evidence="4" id="KW-0999">Mitochondrion inner membrane</keyword>
<dbReference type="OrthoDB" id="10252718at2759"/>
<proteinExistence type="predicted"/>
<keyword evidence="9" id="KW-1185">Reference proteome</keyword>
<protein>
    <recommendedName>
        <fullName evidence="10">NADH-ubiquinone oxidoreductase 12 kDa subunit</fullName>
    </recommendedName>
</protein>
<evidence type="ECO:0000313" key="9">
    <source>
        <dbReference type="Proteomes" id="UP000077521"/>
    </source>
</evidence>
<evidence type="ECO:0000313" key="8">
    <source>
        <dbReference type="EMBL" id="KAE8244635.1"/>
    </source>
</evidence>